<proteinExistence type="predicted"/>
<name>A0A5B8MGC2_9CHLO</name>
<organism evidence="2 3">
    <name type="scientific">Chloropicon primus</name>
    <dbReference type="NCBI Taxonomy" id="1764295"/>
    <lineage>
        <taxon>Eukaryota</taxon>
        <taxon>Viridiplantae</taxon>
        <taxon>Chlorophyta</taxon>
        <taxon>Chloropicophyceae</taxon>
        <taxon>Chloropicales</taxon>
        <taxon>Chloropicaceae</taxon>
        <taxon>Chloropicon</taxon>
    </lineage>
</organism>
<evidence type="ECO:0000313" key="2">
    <source>
        <dbReference type="EMBL" id="QDZ18382.1"/>
    </source>
</evidence>
<feature type="region of interest" description="Disordered" evidence="1">
    <location>
        <begin position="1"/>
        <end position="42"/>
    </location>
</feature>
<sequence>MGGLDKVGDVRLKCPGSRDKGRDRRSPPPCRKPCPGWEKGGRRLTKARGTAGIHVFETIPLSPPGAFGSFHEGLLHGLEVERLQEGFLGAVTLRSVGSFEAEANGVEEEPPFSYVNISAWEGEEDHEVFFSTKEDLDFAYEMAHGHEQVRHHMVSPGEPRGGKSPLEALKRGELLGLEDYLFIGCVLGEQDAGTEALERHATFKFASVFENTSPGAFGRVVWANLGEQAPSKDFVEAWNDDGRGEGNAYKVFYSFSKDQPIGISAALQDKRRADEAMAADQPAEA</sequence>
<protein>
    <submittedName>
        <fullName evidence="2">Uncharacterized protein</fullName>
    </submittedName>
</protein>
<keyword evidence="3" id="KW-1185">Reference proteome</keyword>
<reference evidence="2 3" key="1">
    <citation type="submission" date="2018-07" db="EMBL/GenBank/DDBJ databases">
        <title>The complete nuclear genome of the prasinophyte Chloropicon primus (CCMP1205).</title>
        <authorList>
            <person name="Pombert J.-F."/>
            <person name="Otis C."/>
            <person name="Turmel M."/>
            <person name="Lemieux C."/>
        </authorList>
    </citation>
    <scope>NUCLEOTIDE SEQUENCE [LARGE SCALE GENOMIC DNA]</scope>
    <source>
        <strain evidence="2 3">CCMP1205</strain>
    </source>
</reference>
<evidence type="ECO:0000313" key="3">
    <source>
        <dbReference type="Proteomes" id="UP000316726"/>
    </source>
</evidence>
<dbReference type="AlphaFoldDB" id="A0A5B8MGC2"/>
<dbReference type="EMBL" id="CP031034">
    <property type="protein sequence ID" value="QDZ18382.1"/>
    <property type="molecule type" value="Genomic_DNA"/>
</dbReference>
<evidence type="ECO:0000256" key="1">
    <source>
        <dbReference type="SAM" id="MobiDB-lite"/>
    </source>
</evidence>
<gene>
    <name evidence="2" type="ORF">A3770_01p09000</name>
</gene>
<dbReference type="Proteomes" id="UP000316726">
    <property type="component" value="Chromosome 1"/>
</dbReference>
<accession>A0A5B8MGC2</accession>
<feature type="compositionally biased region" description="Basic and acidic residues" evidence="1">
    <location>
        <begin position="1"/>
        <end position="26"/>
    </location>
</feature>